<evidence type="ECO:0000256" key="7">
    <source>
        <dbReference type="ARBA" id="ARBA00023136"/>
    </source>
</evidence>
<dbReference type="CDD" id="cd12822">
    <property type="entry name" value="TmCorA-like"/>
    <property type="match status" value="1"/>
</dbReference>
<dbReference type="Gene3D" id="1.20.58.340">
    <property type="entry name" value="Magnesium transport protein CorA, transmembrane region"/>
    <property type="match status" value="2"/>
</dbReference>
<sequence>MSSLQAETVSSGSSVPGLQIRVIYRDGGGQIHFDWPIDQIPHALEDEKGTLWVEIEDQTQNADRRVEELLEGVFHFHPLAIEDAVKDTHVAKVDDWGEYLYIVFHTIDFDPETDCVRLHELDIFLGRNYLVTYHNEPLKILDQLRRNIERDPTNRLKHGAGHLLYHILDMSVAEYLPAIEHLDDAIDAAQDEVFDRPTPRTLQAIFQVKRSALRLHRVLMPEREVLNRLARDEYDPVNPEHRVYFRDVYDHIVRIHDIAESLRDLISGALDTYLSAISNRTNDIMKAFTLVTVMFLPLSFLTSFFGMNFFGETLAFKSWLPKQSLFMGSCLIMIVMPGFLYLFAKRRGWF</sequence>
<dbReference type="InterPro" id="IPR002523">
    <property type="entry name" value="MgTranspt_CorA/ZnTranspt_ZntB"/>
</dbReference>
<reference evidence="9 10" key="1">
    <citation type="submission" date="2012-02" db="EMBL/GenBank/DDBJ databases">
        <title>Complete sequence of chromosome of Singulisphaera acidiphila DSM 18658.</title>
        <authorList>
            <consortium name="US DOE Joint Genome Institute (JGI-PGF)"/>
            <person name="Lucas S."/>
            <person name="Copeland A."/>
            <person name="Lapidus A."/>
            <person name="Glavina del Rio T."/>
            <person name="Dalin E."/>
            <person name="Tice H."/>
            <person name="Bruce D."/>
            <person name="Goodwin L."/>
            <person name="Pitluck S."/>
            <person name="Peters L."/>
            <person name="Ovchinnikova G."/>
            <person name="Chertkov O."/>
            <person name="Kyrpides N."/>
            <person name="Mavromatis K."/>
            <person name="Ivanova N."/>
            <person name="Brettin T."/>
            <person name="Detter J.C."/>
            <person name="Han C."/>
            <person name="Larimer F."/>
            <person name="Land M."/>
            <person name="Hauser L."/>
            <person name="Markowitz V."/>
            <person name="Cheng J.-F."/>
            <person name="Hugenholtz P."/>
            <person name="Woyke T."/>
            <person name="Wu D."/>
            <person name="Tindall B."/>
            <person name="Pomrenke H."/>
            <person name="Brambilla E."/>
            <person name="Klenk H.-P."/>
            <person name="Eisen J.A."/>
        </authorList>
    </citation>
    <scope>NUCLEOTIDE SEQUENCE [LARGE SCALE GENOMIC DNA]</scope>
    <source>
        <strain evidence="10">ATCC BAA-1392 / DSM 18658 / VKM B-2454 / MOB10</strain>
    </source>
</reference>
<dbReference type="PANTHER" id="PTHR46494">
    <property type="entry name" value="CORA FAMILY METAL ION TRANSPORTER (EUROFUNG)"/>
    <property type="match status" value="1"/>
</dbReference>
<comment type="function">
    <text evidence="8">Mediates influx of magnesium ions.</text>
</comment>
<dbReference type="EMBL" id="CP003364">
    <property type="protein sequence ID" value="AGA30273.1"/>
    <property type="molecule type" value="Genomic_DNA"/>
</dbReference>
<dbReference type="Pfam" id="PF01544">
    <property type="entry name" value="CorA"/>
    <property type="match status" value="1"/>
</dbReference>
<proteinExistence type="inferred from homology"/>
<evidence type="ECO:0000256" key="2">
    <source>
        <dbReference type="ARBA" id="ARBA00009765"/>
    </source>
</evidence>
<dbReference type="OrthoDB" id="9803416at2"/>
<keyword evidence="7 8" id="KW-0472">Membrane</keyword>
<dbReference type="SUPFAM" id="SSF144083">
    <property type="entry name" value="Magnesium transport protein CorA, transmembrane region"/>
    <property type="match status" value="1"/>
</dbReference>
<dbReference type="GO" id="GO:0015087">
    <property type="term" value="F:cobalt ion transmembrane transporter activity"/>
    <property type="evidence" value="ECO:0007669"/>
    <property type="project" value="UniProtKB-UniRule"/>
</dbReference>
<evidence type="ECO:0000256" key="1">
    <source>
        <dbReference type="ARBA" id="ARBA00004651"/>
    </source>
</evidence>
<keyword evidence="10" id="KW-1185">Reference proteome</keyword>
<dbReference type="FunFam" id="1.20.58.340:FF:000012">
    <property type="entry name" value="Magnesium transport protein CorA"/>
    <property type="match status" value="1"/>
</dbReference>
<dbReference type="eggNOG" id="COG0598">
    <property type="taxonomic scope" value="Bacteria"/>
</dbReference>
<dbReference type="RefSeq" id="WP_015249359.1">
    <property type="nucleotide sequence ID" value="NC_019892.1"/>
</dbReference>
<dbReference type="KEGG" id="saci:Sinac_6174"/>
<dbReference type="SUPFAM" id="SSF143865">
    <property type="entry name" value="CorA soluble domain-like"/>
    <property type="match status" value="1"/>
</dbReference>
<dbReference type="GO" id="GO:0050897">
    <property type="term" value="F:cobalt ion binding"/>
    <property type="evidence" value="ECO:0007669"/>
    <property type="project" value="TreeGrafter"/>
</dbReference>
<evidence type="ECO:0000256" key="4">
    <source>
        <dbReference type="ARBA" id="ARBA00022475"/>
    </source>
</evidence>
<dbReference type="AlphaFoldDB" id="L0DN57"/>
<keyword evidence="8" id="KW-0460">Magnesium</keyword>
<evidence type="ECO:0000256" key="5">
    <source>
        <dbReference type="ARBA" id="ARBA00022692"/>
    </source>
</evidence>
<keyword evidence="5 8" id="KW-0812">Transmembrane</keyword>
<dbReference type="GO" id="GO:0015095">
    <property type="term" value="F:magnesium ion transmembrane transporter activity"/>
    <property type="evidence" value="ECO:0007669"/>
    <property type="project" value="UniProtKB-UniRule"/>
</dbReference>
<accession>L0DN57</accession>
<keyword evidence="3 8" id="KW-0813">Transport</keyword>
<keyword evidence="4 8" id="KW-1003">Cell membrane</keyword>
<dbReference type="InterPro" id="IPR045863">
    <property type="entry name" value="CorA_TM1_TM2"/>
</dbReference>
<feature type="transmembrane region" description="Helical" evidence="8">
    <location>
        <begin position="325"/>
        <end position="344"/>
    </location>
</feature>
<gene>
    <name evidence="8" type="primary">corA</name>
    <name evidence="9" type="ordered locus">Sinac_6174</name>
</gene>
<dbReference type="InterPro" id="IPR004488">
    <property type="entry name" value="Mg/Co-transport_prot_CorA"/>
</dbReference>
<comment type="similarity">
    <text evidence="2 8">Belongs to the CorA metal ion transporter (MIT) (TC 1.A.35) family.</text>
</comment>
<keyword evidence="6 8" id="KW-1133">Transmembrane helix</keyword>
<organism evidence="9 10">
    <name type="scientific">Singulisphaera acidiphila (strain ATCC BAA-1392 / DSM 18658 / VKM B-2454 / MOB10)</name>
    <dbReference type="NCBI Taxonomy" id="886293"/>
    <lineage>
        <taxon>Bacteria</taxon>
        <taxon>Pseudomonadati</taxon>
        <taxon>Planctomycetota</taxon>
        <taxon>Planctomycetia</taxon>
        <taxon>Isosphaerales</taxon>
        <taxon>Isosphaeraceae</taxon>
        <taxon>Singulisphaera</taxon>
    </lineage>
</organism>
<evidence type="ECO:0000256" key="8">
    <source>
        <dbReference type="RuleBase" id="RU362010"/>
    </source>
</evidence>
<dbReference type="NCBIfam" id="TIGR00383">
    <property type="entry name" value="corA"/>
    <property type="match status" value="1"/>
</dbReference>
<dbReference type="Gene3D" id="3.30.460.20">
    <property type="entry name" value="CorA soluble domain-like"/>
    <property type="match status" value="1"/>
</dbReference>
<dbReference type="HOGENOM" id="CLU_007127_0_0_0"/>
<evidence type="ECO:0000313" key="9">
    <source>
        <dbReference type="EMBL" id="AGA30273.1"/>
    </source>
</evidence>
<evidence type="ECO:0000256" key="3">
    <source>
        <dbReference type="ARBA" id="ARBA00022448"/>
    </source>
</evidence>
<comment type="subcellular location">
    <subcellularLocation>
        <location evidence="1">Cell membrane</location>
        <topology evidence="1">Multi-pass membrane protein</topology>
    </subcellularLocation>
    <subcellularLocation>
        <location evidence="8">Membrane</location>
        <topology evidence="8">Multi-pass membrane protein</topology>
    </subcellularLocation>
</comment>
<dbReference type="Proteomes" id="UP000010798">
    <property type="component" value="Chromosome"/>
</dbReference>
<keyword evidence="8" id="KW-0406">Ion transport</keyword>
<dbReference type="STRING" id="886293.Sinac_6174"/>
<dbReference type="GO" id="GO:0005886">
    <property type="term" value="C:plasma membrane"/>
    <property type="evidence" value="ECO:0007669"/>
    <property type="project" value="UniProtKB-SubCell"/>
</dbReference>
<dbReference type="GO" id="GO:0000287">
    <property type="term" value="F:magnesium ion binding"/>
    <property type="evidence" value="ECO:0007669"/>
    <property type="project" value="TreeGrafter"/>
</dbReference>
<dbReference type="InterPro" id="IPR045861">
    <property type="entry name" value="CorA_cytoplasmic_dom"/>
</dbReference>
<dbReference type="PANTHER" id="PTHR46494:SF1">
    <property type="entry name" value="CORA FAMILY METAL ION TRANSPORTER (EUROFUNG)"/>
    <property type="match status" value="1"/>
</dbReference>
<feature type="transmembrane region" description="Helical" evidence="8">
    <location>
        <begin position="287"/>
        <end position="305"/>
    </location>
</feature>
<name>L0DN57_SINAD</name>
<evidence type="ECO:0000256" key="6">
    <source>
        <dbReference type="ARBA" id="ARBA00022989"/>
    </source>
</evidence>
<protein>
    <recommendedName>
        <fullName evidence="8">Magnesium transport protein CorA</fullName>
    </recommendedName>
</protein>
<evidence type="ECO:0000313" key="10">
    <source>
        <dbReference type="Proteomes" id="UP000010798"/>
    </source>
</evidence>